<gene>
    <name evidence="1" type="ORF">Pan44_08910</name>
</gene>
<dbReference type="EMBL" id="CP036271">
    <property type="protein sequence ID" value="QDT52878.1"/>
    <property type="molecule type" value="Genomic_DNA"/>
</dbReference>
<name>A0A517S9S2_9PLAN</name>
<accession>A0A517S9S2</accession>
<dbReference type="Proteomes" id="UP000315700">
    <property type="component" value="Chromosome"/>
</dbReference>
<evidence type="ECO:0000313" key="2">
    <source>
        <dbReference type="Proteomes" id="UP000315700"/>
    </source>
</evidence>
<keyword evidence="2" id="KW-1185">Reference proteome</keyword>
<proteinExistence type="predicted"/>
<protein>
    <submittedName>
        <fullName evidence="1">Uncharacterized protein</fullName>
    </submittedName>
</protein>
<dbReference type="KEGG" id="ccos:Pan44_08910"/>
<evidence type="ECO:0000313" key="1">
    <source>
        <dbReference type="EMBL" id="QDT52878.1"/>
    </source>
</evidence>
<dbReference type="InParanoid" id="A0A517S9S2"/>
<dbReference type="RefSeq" id="WP_261342597.1">
    <property type="nucleotide sequence ID" value="NZ_CP036271.1"/>
</dbReference>
<dbReference type="AlphaFoldDB" id="A0A517S9S2"/>
<sequence>MEIFELLIGVCDIIGTTFEVVSGLVDLASQLFGPGERPRR</sequence>
<reference evidence="1 2" key="1">
    <citation type="submission" date="2019-02" db="EMBL/GenBank/DDBJ databases">
        <title>Deep-cultivation of Planctomycetes and their phenomic and genomic characterization uncovers novel biology.</title>
        <authorList>
            <person name="Wiegand S."/>
            <person name="Jogler M."/>
            <person name="Boedeker C."/>
            <person name="Pinto D."/>
            <person name="Vollmers J."/>
            <person name="Rivas-Marin E."/>
            <person name="Kohn T."/>
            <person name="Peeters S.H."/>
            <person name="Heuer A."/>
            <person name="Rast P."/>
            <person name="Oberbeckmann S."/>
            <person name="Bunk B."/>
            <person name="Jeske O."/>
            <person name="Meyerdierks A."/>
            <person name="Storesund J.E."/>
            <person name="Kallscheuer N."/>
            <person name="Luecker S."/>
            <person name="Lage O.M."/>
            <person name="Pohl T."/>
            <person name="Merkel B.J."/>
            <person name="Hornburger P."/>
            <person name="Mueller R.-W."/>
            <person name="Bruemmer F."/>
            <person name="Labrenz M."/>
            <person name="Spormann A.M."/>
            <person name="Op den Camp H."/>
            <person name="Overmann J."/>
            <person name="Amann R."/>
            <person name="Jetten M.S.M."/>
            <person name="Mascher T."/>
            <person name="Medema M.H."/>
            <person name="Devos D.P."/>
            <person name="Kaster A.-K."/>
            <person name="Ovreas L."/>
            <person name="Rohde M."/>
            <person name="Galperin M.Y."/>
            <person name="Jogler C."/>
        </authorList>
    </citation>
    <scope>NUCLEOTIDE SEQUENCE [LARGE SCALE GENOMIC DNA]</scope>
    <source>
        <strain evidence="1 2">Pan44</strain>
    </source>
</reference>
<organism evidence="1 2">
    <name type="scientific">Caulifigura coniformis</name>
    <dbReference type="NCBI Taxonomy" id="2527983"/>
    <lineage>
        <taxon>Bacteria</taxon>
        <taxon>Pseudomonadati</taxon>
        <taxon>Planctomycetota</taxon>
        <taxon>Planctomycetia</taxon>
        <taxon>Planctomycetales</taxon>
        <taxon>Planctomycetaceae</taxon>
        <taxon>Caulifigura</taxon>
    </lineage>
</organism>